<name>A0A0F7TUP0_PENBI</name>
<sequence length="391" mass="45065">MSSTLVPDINWSTWVDPLYTSPHDPSPYRRSWCEGDSNAFNAFRKARHPWDLVDYHLYLIATEVQYRNWEVRISNSRLIESDGSRWDNFGYAIDSDDHDCQTGWKDPLVIFASLLIPHATDCPDRRIVLAVNLRTHHLVGYLFESAPESIAELGSVWDQRELIIDLELKRFVQIVKYSTNENQTIVTKGIFNHFCESNRHLHVGMDAVIAIKYIQFLRDAIRGANLSTLGNRDEESSNLFDMEEHLRDLLCRGSARGWMSSHGGITMEEIRKCIPAKNSTSDTFSDQLIQPHIIDDEKRVRRKSWAPMKPNKSLLMRYEVDLPQSGLTALNNIRQSTSDMVILLEFFGIECSSLAKDEEDCEIAPLVERMIQRRCSDTRRGLLDGKPKLDY</sequence>
<dbReference type="Proteomes" id="UP000042958">
    <property type="component" value="Unassembled WGS sequence"/>
</dbReference>
<keyword evidence="2" id="KW-1185">Reference proteome</keyword>
<organism evidence="1 2">
    <name type="scientific">Penicillium brasilianum</name>
    <dbReference type="NCBI Taxonomy" id="104259"/>
    <lineage>
        <taxon>Eukaryota</taxon>
        <taxon>Fungi</taxon>
        <taxon>Dikarya</taxon>
        <taxon>Ascomycota</taxon>
        <taxon>Pezizomycotina</taxon>
        <taxon>Eurotiomycetes</taxon>
        <taxon>Eurotiomycetidae</taxon>
        <taxon>Eurotiales</taxon>
        <taxon>Aspergillaceae</taxon>
        <taxon>Penicillium</taxon>
    </lineage>
</organism>
<accession>A0A0F7TUP0</accession>
<protein>
    <submittedName>
        <fullName evidence="1">Uncharacterized protein</fullName>
    </submittedName>
</protein>
<reference evidence="2" key="1">
    <citation type="journal article" date="2015" name="Genome Announc.">
        <title>Draft genome sequence of the fungus Penicillium brasilianum MG11.</title>
        <authorList>
            <person name="Horn F."/>
            <person name="Linde J."/>
            <person name="Mattern D.J."/>
            <person name="Walther G."/>
            <person name="Guthke R."/>
            <person name="Brakhage A.A."/>
            <person name="Valiante V."/>
        </authorList>
    </citation>
    <scope>NUCLEOTIDE SEQUENCE [LARGE SCALE GENOMIC DNA]</scope>
    <source>
        <strain evidence="2">MG11</strain>
    </source>
</reference>
<proteinExistence type="predicted"/>
<dbReference type="STRING" id="104259.A0A0F7TUP0"/>
<evidence type="ECO:0000313" key="1">
    <source>
        <dbReference type="EMBL" id="CEJ59130.1"/>
    </source>
</evidence>
<dbReference type="EMBL" id="CDHK01000007">
    <property type="protein sequence ID" value="CEJ59130.1"/>
    <property type="molecule type" value="Genomic_DNA"/>
</dbReference>
<dbReference type="OrthoDB" id="4363600at2759"/>
<evidence type="ECO:0000313" key="2">
    <source>
        <dbReference type="Proteomes" id="UP000042958"/>
    </source>
</evidence>
<gene>
    <name evidence="1" type="ORF">PMG11_07765</name>
</gene>
<dbReference type="AlphaFoldDB" id="A0A0F7TUP0"/>